<protein>
    <recommendedName>
        <fullName evidence="9">Hydrogenobyrinate a,c-diamide synthase</fullName>
        <ecNumber evidence="9">6.3.5.9</ecNumber>
    </recommendedName>
    <alternativeName>
        <fullName evidence="9">Hydrogenobyrinic acid a,c-diamide synthase</fullName>
    </alternativeName>
</protein>
<feature type="domain" description="CobB/CobQ-like glutamine amidotransferase" evidence="11">
    <location>
        <begin position="238"/>
        <end position="421"/>
    </location>
</feature>
<evidence type="ECO:0000313" key="13">
    <source>
        <dbReference type="Proteomes" id="UP000199372"/>
    </source>
</evidence>
<dbReference type="GO" id="GO:0042242">
    <property type="term" value="F:cobyrinic acid a,c-diamide synthase activity"/>
    <property type="evidence" value="ECO:0007669"/>
    <property type="project" value="InterPro"/>
</dbReference>
<dbReference type="InterPro" id="IPR004484">
    <property type="entry name" value="CbiA/CobB_synth"/>
</dbReference>
<dbReference type="RefSeq" id="WP_091844111.1">
    <property type="nucleotide sequence ID" value="NZ_FOCM01000001.1"/>
</dbReference>
<comment type="function">
    <text evidence="9">Catalyzes the ATP-dependent amidation of the two carboxylate groups at positions a and c of hydrogenobyrinate, using either L-glutamine or ammonia as the nitrogen source.</text>
</comment>
<dbReference type="GO" id="GO:0043802">
    <property type="term" value="F:hydrogenobyrinic acid a,c-diamide synthase (glutamine-hydrolysing) activity"/>
    <property type="evidence" value="ECO:0007669"/>
    <property type="project" value="UniProtKB-UniRule"/>
</dbReference>
<evidence type="ECO:0000256" key="2">
    <source>
        <dbReference type="ARBA" id="ARBA00006205"/>
    </source>
</evidence>
<dbReference type="AlphaFoldDB" id="A0A1H8BKI5"/>
<feature type="site" description="Increases nucleophilicity of active site Cys" evidence="9">
    <location>
        <position position="419"/>
    </location>
</feature>
<comment type="pathway">
    <text evidence="9">Cofactor biosynthesis; adenosylcobalamin biosynthesis; cob(II)yrinate a,c-diamide from precorrin-2 (aerobic route): step 9/10.</text>
</comment>
<evidence type="ECO:0000256" key="4">
    <source>
        <dbReference type="ARBA" id="ARBA00022598"/>
    </source>
</evidence>
<dbReference type="EMBL" id="FOCM01000001">
    <property type="protein sequence ID" value="SEM82568.1"/>
    <property type="molecule type" value="Genomic_DNA"/>
</dbReference>
<comment type="catalytic activity">
    <reaction evidence="9">
        <text>hydrogenobyrinate + 2 L-glutamine + 2 ATP + 2 H2O = hydrogenobyrinate a,c-diamide + 2 L-glutamate + 2 ADP + 2 phosphate + 2 H(+)</text>
        <dbReference type="Rhea" id="RHEA:12544"/>
        <dbReference type="ChEBI" id="CHEBI:15377"/>
        <dbReference type="ChEBI" id="CHEBI:15378"/>
        <dbReference type="ChEBI" id="CHEBI:29985"/>
        <dbReference type="ChEBI" id="CHEBI:30616"/>
        <dbReference type="ChEBI" id="CHEBI:43474"/>
        <dbReference type="ChEBI" id="CHEBI:58359"/>
        <dbReference type="ChEBI" id="CHEBI:77873"/>
        <dbReference type="ChEBI" id="CHEBI:77874"/>
        <dbReference type="ChEBI" id="CHEBI:456216"/>
        <dbReference type="EC" id="6.3.5.9"/>
    </reaction>
</comment>
<comment type="cofactor">
    <cofactor evidence="1 9">
        <name>Mg(2+)</name>
        <dbReference type="ChEBI" id="CHEBI:18420"/>
    </cofactor>
</comment>
<keyword evidence="6 9" id="KW-0067">ATP-binding</keyword>
<reference evidence="13" key="1">
    <citation type="submission" date="2016-10" db="EMBL/GenBank/DDBJ databases">
        <authorList>
            <person name="Varghese N."/>
            <person name="Submissions S."/>
        </authorList>
    </citation>
    <scope>NUCLEOTIDE SEQUENCE [LARGE SCALE GENOMIC DNA]</scope>
    <source>
        <strain evidence="13">DSM 26893</strain>
    </source>
</reference>
<keyword evidence="5 9" id="KW-0547">Nucleotide-binding</keyword>
<dbReference type="InterPro" id="IPR029062">
    <property type="entry name" value="Class_I_gatase-like"/>
</dbReference>
<dbReference type="PANTHER" id="PTHR43873:SF1">
    <property type="entry name" value="COBYRINATE A,C-DIAMIDE SYNTHASE"/>
    <property type="match status" value="1"/>
</dbReference>
<dbReference type="CDD" id="cd05388">
    <property type="entry name" value="CobB_N"/>
    <property type="match status" value="1"/>
</dbReference>
<dbReference type="GO" id="GO:0009236">
    <property type="term" value="P:cobalamin biosynthetic process"/>
    <property type="evidence" value="ECO:0007669"/>
    <property type="project" value="UniProtKB-UniRule"/>
</dbReference>
<evidence type="ECO:0000256" key="9">
    <source>
        <dbReference type="HAMAP-Rule" id="MF_00027"/>
    </source>
</evidence>
<feature type="active site" description="Nucleophile" evidence="9">
    <location>
        <position position="319"/>
    </location>
</feature>
<keyword evidence="3 9" id="KW-0169">Cobalamin biosynthesis</keyword>
<sequence>MSGRGLILAAPASGSGKTTVTLGLLRALRRAGHAVRGAKSGPDYIDPRFHEAACDAPSPNLDAWAMTPDRITARAAGDGLLLIEGAMGLFDGAPPTGRGATADLARQLDLPVVLVVDAGRMAQSVAPLVAGFAGHDPAVRVAGVILNRVGSDRHAAMLRAALERIGMPVLGAIPRAEALSLPSRHLGLVQAGEHPDIRRFLDAAADRVADAVDLDALVALARPLTTSAPLSPGIAPARIAIARDAAFSFTYPHQVDDWTRAGSRIDWFSPLADQAVPPADLVYLPGGYPELHAARIAAATTFLGSLRAAAERTAIYGECGGYMVLGETLTDADGVTHPMANLLDLRTSFARRKLSLGYRTLDCAAAAGPWQGRLNAHEFHYATTERAEGTPLFRARDAEGRDLGPMGLRRGHVSGSFAHVIDAASIAAADGDDHLS</sequence>
<dbReference type="Pfam" id="PF07685">
    <property type="entry name" value="GATase_3"/>
    <property type="match status" value="1"/>
</dbReference>
<dbReference type="SUPFAM" id="SSF52540">
    <property type="entry name" value="P-loop containing nucleoside triphosphate hydrolases"/>
    <property type="match status" value="1"/>
</dbReference>
<comment type="domain">
    <text evidence="9">Comprises of two domains. The C-terminal domain contains the binding site for glutamine and catalyzes the hydrolysis of this substrate to glutamate and ammonia. The N-terminal domain is anticipated to bind ATP and hydrogenobyrinate and catalyzes the ultimate synthesis of the diamide product. The ammonia produced via the glutaminase domain is probably translocated to the adjacent domain via a molecular tunnel, where it reacts with an activated intermediate.</text>
</comment>
<dbReference type="InterPro" id="IPR027417">
    <property type="entry name" value="P-loop_NTPase"/>
</dbReference>
<keyword evidence="7 9" id="KW-0460">Magnesium</keyword>
<evidence type="ECO:0000259" key="11">
    <source>
        <dbReference type="Pfam" id="PF07685"/>
    </source>
</evidence>
<feature type="domain" description="CobQ/CobB/MinD/ParA nucleotide binding" evidence="10">
    <location>
        <begin position="7"/>
        <end position="186"/>
    </location>
</feature>
<dbReference type="OrthoDB" id="9764035at2"/>
<accession>A0A1H8BKI5</accession>
<evidence type="ECO:0000256" key="5">
    <source>
        <dbReference type="ARBA" id="ARBA00022741"/>
    </source>
</evidence>
<keyword evidence="8 9" id="KW-0315">Glutamine amidotransferase</keyword>
<dbReference type="NCBIfam" id="TIGR00379">
    <property type="entry name" value="cobB"/>
    <property type="match status" value="1"/>
</dbReference>
<evidence type="ECO:0000313" key="12">
    <source>
        <dbReference type="EMBL" id="SEM82568.1"/>
    </source>
</evidence>
<dbReference type="SUPFAM" id="SSF52317">
    <property type="entry name" value="Class I glutamine amidotransferase-like"/>
    <property type="match status" value="1"/>
</dbReference>
<evidence type="ECO:0000256" key="6">
    <source>
        <dbReference type="ARBA" id="ARBA00022840"/>
    </source>
</evidence>
<evidence type="ECO:0000256" key="8">
    <source>
        <dbReference type="ARBA" id="ARBA00022962"/>
    </source>
</evidence>
<comment type="similarity">
    <text evidence="9">Belongs to the CobB/CbiA family.</text>
</comment>
<dbReference type="Pfam" id="PF01656">
    <property type="entry name" value="CbiA"/>
    <property type="match status" value="1"/>
</dbReference>
<evidence type="ECO:0000256" key="3">
    <source>
        <dbReference type="ARBA" id="ARBA00022573"/>
    </source>
</evidence>
<dbReference type="Gene3D" id="3.40.50.300">
    <property type="entry name" value="P-loop containing nucleotide triphosphate hydrolases"/>
    <property type="match status" value="1"/>
</dbReference>
<dbReference type="PROSITE" id="PS51274">
    <property type="entry name" value="GATASE_COBBQ"/>
    <property type="match status" value="1"/>
</dbReference>
<organism evidence="12 13">
    <name type="scientific">Palleronia pelagia</name>
    <dbReference type="NCBI Taxonomy" id="387096"/>
    <lineage>
        <taxon>Bacteria</taxon>
        <taxon>Pseudomonadati</taxon>
        <taxon>Pseudomonadota</taxon>
        <taxon>Alphaproteobacteria</taxon>
        <taxon>Rhodobacterales</taxon>
        <taxon>Roseobacteraceae</taxon>
        <taxon>Palleronia</taxon>
    </lineage>
</organism>
<comment type="similarity">
    <text evidence="2">Belongs to the CobB/CobQ family. CobQ subfamily.</text>
</comment>
<evidence type="ECO:0000256" key="1">
    <source>
        <dbReference type="ARBA" id="ARBA00001946"/>
    </source>
</evidence>
<gene>
    <name evidence="9" type="primary">cobB</name>
    <name evidence="12" type="ORF">SAMN04488011_101609</name>
</gene>
<keyword evidence="13" id="KW-1185">Reference proteome</keyword>
<dbReference type="Proteomes" id="UP000199372">
    <property type="component" value="Unassembled WGS sequence"/>
</dbReference>
<dbReference type="GO" id="GO:0005524">
    <property type="term" value="F:ATP binding"/>
    <property type="evidence" value="ECO:0007669"/>
    <property type="project" value="UniProtKB-UniRule"/>
</dbReference>
<dbReference type="NCBIfam" id="NF002204">
    <property type="entry name" value="PRK01077.1"/>
    <property type="match status" value="1"/>
</dbReference>
<dbReference type="PANTHER" id="PTHR43873">
    <property type="entry name" value="COBYRINATE A,C-DIAMIDE SYNTHASE"/>
    <property type="match status" value="1"/>
</dbReference>
<evidence type="ECO:0000259" key="10">
    <source>
        <dbReference type="Pfam" id="PF01656"/>
    </source>
</evidence>
<dbReference type="InterPro" id="IPR011698">
    <property type="entry name" value="GATase_3"/>
</dbReference>
<dbReference type="UniPathway" id="UPA00148">
    <property type="reaction ID" value="UER00220"/>
</dbReference>
<evidence type="ECO:0000256" key="7">
    <source>
        <dbReference type="ARBA" id="ARBA00022842"/>
    </source>
</evidence>
<keyword evidence="4 9" id="KW-0436">Ligase</keyword>
<dbReference type="HAMAP" id="MF_00027">
    <property type="entry name" value="CobB_CbiA"/>
    <property type="match status" value="1"/>
</dbReference>
<dbReference type="InterPro" id="IPR002586">
    <property type="entry name" value="CobQ/CobB/MinD/ParA_Nub-bd_dom"/>
</dbReference>
<proteinExistence type="inferred from homology"/>
<name>A0A1H8BKI5_9RHOB</name>
<dbReference type="EC" id="6.3.5.9" evidence="9"/>
<comment type="miscellaneous">
    <text evidence="9">The a and c carboxylates of hydrogenobyrinate are activated for nucleophilic attack via formation of a phosphorylated intermediate by ATP. CobB catalyzes first the amidation of the c-carboxylate, and then that of the a-carboxylate.</text>
</comment>